<dbReference type="GO" id="GO:0006355">
    <property type="term" value="P:regulation of DNA-templated transcription"/>
    <property type="evidence" value="ECO:0007669"/>
    <property type="project" value="InterPro"/>
</dbReference>
<sequence length="94" mass="10682">MPRRQSRERLSLRLPTDMARWLRREAGLRHTTVTAIVEEAVQKAVEGEKAEAFARAALKAICRAVAKDEEKAREFEKRMLAEALVDMRMSGNDG</sequence>
<dbReference type="STRING" id="520764.AN618_21360"/>
<name>A0A140L2Y6_9FIRM</name>
<comment type="caution">
    <text evidence="1">The sequence shown here is derived from an EMBL/GenBank/DDBJ whole genome shotgun (WGS) entry which is preliminary data.</text>
</comment>
<dbReference type="SUPFAM" id="SSF47598">
    <property type="entry name" value="Ribbon-helix-helix"/>
    <property type="match status" value="1"/>
</dbReference>
<dbReference type="RefSeq" id="WP_066354828.1">
    <property type="nucleotide sequence ID" value="NZ_LOED01000037.1"/>
</dbReference>
<keyword evidence="2" id="KW-1185">Reference proteome</keyword>
<reference evidence="1 2" key="1">
    <citation type="submission" date="2015-12" db="EMBL/GenBank/DDBJ databases">
        <title>Draft genome sequnece of Fervidicola ferrireducens strain Y170.</title>
        <authorList>
            <person name="Patel B.K."/>
        </authorList>
    </citation>
    <scope>NUCLEOTIDE SEQUENCE [LARGE SCALE GENOMIC DNA]</scope>
    <source>
        <strain evidence="1 2">Y170</strain>
    </source>
</reference>
<dbReference type="AlphaFoldDB" id="A0A140L2Y6"/>
<dbReference type="EMBL" id="LOED01000037">
    <property type="protein sequence ID" value="KXG74911.1"/>
    <property type="molecule type" value="Genomic_DNA"/>
</dbReference>
<proteinExistence type="predicted"/>
<dbReference type="Proteomes" id="UP000070427">
    <property type="component" value="Unassembled WGS sequence"/>
</dbReference>
<organism evidence="1 2">
    <name type="scientific">Fervidicola ferrireducens</name>
    <dbReference type="NCBI Taxonomy" id="520764"/>
    <lineage>
        <taxon>Bacteria</taxon>
        <taxon>Bacillati</taxon>
        <taxon>Bacillota</taxon>
        <taxon>Clostridia</taxon>
        <taxon>Thermosediminibacterales</taxon>
        <taxon>Thermosediminibacteraceae</taxon>
        <taxon>Fervidicola</taxon>
    </lineage>
</organism>
<accession>A0A140L2Y6</accession>
<evidence type="ECO:0000313" key="2">
    <source>
        <dbReference type="Proteomes" id="UP000070427"/>
    </source>
</evidence>
<gene>
    <name evidence="1" type="ORF">AN618_21360</name>
</gene>
<evidence type="ECO:0008006" key="3">
    <source>
        <dbReference type="Google" id="ProtNLM"/>
    </source>
</evidence>
<evidence type="ECO:0000313" key="1">
    <source>
        <dbReference type="EMBL" id="KXG74911.1"/>
    </source>
</evidence>
<dbReference type="InterPro" id="IPR010985">
    <property type="entry name" value="Ribbon_hlx_hlx"/>
</dbReference>
<protein>
    <recommendedName>
        <fullName evidence="3">Ribbon-helix-helix protein CopG domain-containing protein</fullName>
    </recommendedName>
</protein>
<dbReference type="InParanoid" id="A0A140L2Y6"/>